<dbReference type="HOGENOM" id="CLU_2845631_0_0_9"/>
<evidence type="ECO:0000313" key="2">
    <source>
        <dbReference type="Proteomes" id="UP000034189"/>
    </source>
</evidence>
<evidence type="ECO:0000313" key="1">
    <source>
        <dbReference type="EMBL" id="AKG34438.1"/>
    </source>
</evidence>
<gene>
    <name evidence="1" type="ORF">VK70_07530</name>
</gene>
<protein>
    <submittedName>
        <fullName evidence="1">Uncharacterized protein</fullName>
    </submittedName>
</protein>
<dbReference type="PATRIC" id="fig|1333534.5.peg.1647"/>
<sequence>MLVNLNDYIKDLMVYIPEGEIRLRDFRNEQKWISSNYKFGMPGFRKNLTEVIMLRLSHFILPNIR</sequence>
<reference evidence="1 2" key="2">
    <citation type="journal article" date="2016" name="Genome Announc.">
        <title>Genome Sequence of a Gram-Positive Diazotroph, Paenibacillus durus Type Strain ATCC 35681.</title>
        <authorList>
            <person name="Halim M.A."/>
            <person name="Rahman A.Y."/>
            <person name="Sim K.S."/>
            <person name="Yam H.C."/>
            <person name="Rahim A.A."/>
            <person name="Ghazali A.H."/>
            <person name="Najimudin N."/>
        </authorList>
    </citation>
    <scope>NUCLEOTIDE SEQUENCE [LARGE SCALE GENOMIC DNA]</scope>
    <source>
        <strain evidence="1 2">ATCC 35681</strain>
    </source>
</reference>
<organism evidence="1 2">
    <name type="scientific">Paenibacillus durus ATCC 35681</name>
    <dbReference type="NCBI Taxonomy" id="1333534"/>
    <lineage>
        <taxon>Bacteria</taxon>
        <taxon>Bacillati</taxon>
        <taxon>Bacillota</taxon>
        <taxon>Bacilli</taxon>
        <taxon>Bacillales</taxon>
        <taxon>Paenibacillaceae</taxon>
        <taxon>Paenibacillus</taxon>
    </lineage>
</organism>
<reference evidence="1 2" key="1">
    <citation type="submission" date="2015-03" db="EMBL/GenBank/DDBJ databases">
        <authorList>
            <person name="Abdul Halim M."/>
        </authorList>
    </citation>
    <scope>NUCLEOTIDE SEQUENCE [LARGE SCALE GENOMIC DNA]</scope>
    <source>
        <strain evidence="1 2">ATCC 35681</strain>
    </source>
</reference>
<proteinExistence type="predicted"/>
<accession>A0A0F7F9D5</accession>
<dbReference type="Proteomes" id="UP000034189">
    <property type="component" value="Chromosome"/>
</dbReference>
<name>A0A0F7F9D5_PAEDU</name>
<dbReference type="EMBL" id="CP011114">
    <property type="protein sequence ID" value="AKG34438.1"/>
    <property type="molecule type" value="Genomic_DNA"/>
</dbReference>
<dbReference type="AlphaFoldDB" id="A0A0F7F9D5"/>